<dbReference type="OrthoDB" id="4664297at2759"/>
<proteinExistence type="predicted"/>
<dbReference type="PANTHER" id="PTHR42943:SF13">
    <property type="entry name" value="GLUTATHIONE S-TRANSFERASE KAPPA-RELATED"/>
    <property type="match status" value="1"/>
</dbReference>
<dbReference type="GO" id="GO:0004602">
    <property type="term" value="F:glutathione peroxidase activity"/>
    <property type="evidence" value="ECO:0007669"/>
    <property type="project" value="TreeGrafter"/>
</dbReference>
<dbReference type="Gene3D" id="3.40.30.10">
    <property type="entry name" value="Glutaredoxin"/>
    <property type="match status" value="1"/>
</dbReference>
<name>A0A9P7N621_9HYPO</name>
<dbReference type="InterPro" id="IPR036249">
    <property type="entry name" value="Thioredoxin-like_sf"/>
</dbReference>
<dbReference type="AlphaFoldDB" id="A0A9P7N621"/>
<dbReference type="GO" id="GO:0004364">
    <property type="term" value="F:glutathione transferase activity"/>
    <property type="evidence" value="ECO:0007669"/>
    <property type="project" value="TreeGrafter"/>
</dbReference>
<dbReference type="PANTHER" id="PTHR42943">
    <property type="entry name" value="GLUTATHIONE S-TRANSFERASE KAPPA"/>
    <property type="match status" value="1"/>
</dbReference>
<comment type="caution">
    <text evidence="1">The sequence shown here is derived from an EMBL/GenBank/DDBJ whole genome shotgun (WGS) entry which is preliminary data.</text>
</comment>
<gene>
    <name evidence="1" type="ORF">E4U43_002812</name>
</gene>
<dbReference type="Proteomes" id="UP000748025">
    <property type="component" value="Unassembled WGS sequence"/>
</dbReference>
<accession>A0A9P7N621</accession>
<protein>
    <recommendedName>
        <fullName evidence="3">DSBA-like thioredoxin domain-containing protein</fullName>
    </recommendedName>
</protein>
<evidence type="ECO:0008006" key="3">
    <source>
        <dbReference type="Google" id="ProtNLM"/>
    </source>
</evidence>
<sequence length="212" mass="22821">MHLTGNKPPWTLASKSKYLARDAPRAASRAGITRFAAPPDFLSRARTQSALRALLFIKAHFPRETFLSALRFLFYRFWTPPNADVVAEDSLRGLLAEATRDAAGEGAAAAGGGGGKDRLFSRDEVDGIMDGRAQMKEVLAEETGRAVEAGAFGCPWLLVTDSKGKVEPFFGSDRFNHIYRHLGIPFQDIAILAPASGSETASGAAAERSPKL</sequence>
<evidence type="ECO:0000313" key="1">
    <source>
        <dbReference type="EMBL" id="KAG5996711.1"/>
    </source>
</evidence>
<evidence type="ECO:0000313" key="2">
    <source>
        <dbReference type="Proteomes" id="UP000748025"/>
    </source>
</evidence>
<dbReference type="GO" id="GO:0005739">
    <property type="term" value="C:mitochondrion"/>
    <property type="evidence" value="ECO:0007669"/>
    <property type="project" value="TreeGrafter"/>
</dbReference>
<keyword evidence="2" id="KW-1185">Reference proteome</keyword>
<dbReference type="EMBL" id="SRPW01002025">
    <property type="protein sequence ID" value="KAG5996711.1"/>
    <property type="molecule type" value="Genomic_DNA"/>
</dbReference>
<dbReference type="GO" id="GO:0006749">
    <property type="term" value="P:glutathione metabolic process"/>
    <property type="evidence" value="ECO:0007669"/>
    <property type="project" value="TreeGrafter"/>
</dbReference>
<dbReference type="GO" id="GO:0005777">
    <property type="term" value="C:peroxisome"/>
    <property type="evidence" value="ECO:0007669"/>
    <property type="project" value="TreeGrafter"/>
</dbReference>
<reference evidence="1" key="1">
    <citation type="journal article" date="2020" name="bioRxiv">
        <title>Whole genome comparisons of ergot fungi reveals the divergence and evolution of species within the genus Claviceps are the result of varying mechanisms driving genome evolution and host range expansion.</title>
        <authorList>
            <person name="Wyka S.A."/>
            <person name="Mondo S.J."/>
            <person name="Liu M."/>
            <person name="Dettman J."/>
            <person name="Nalam V."/>
            <person name="Broders K.D."/>
        </authorList>
    </citation>
    <scope>NUCLEOTIDE SEQUENCE</scope>
    <source>
        <strain evidence="1">CCC 602</strain>
    </source>
</reference>
<organism evidence="1 2">
    <name type="scientific">Claviceps pusilla</name>
    <dbReference type="NCBI Taxonomy" id="123648"/>
    <lineage>
        <taxon>Eukaryota</taxon>
        <taxon>Fungi</taxon>
        <taxon>Dikarya</taxon>
        <taxon>Ascomycota</taxon>
        <taxon>Pezizomycotina</taxon>
        <taxon>Sordariomycetes</taxon>
        <taxon>Hypocreomycetidae</taxon>
        <taxon>Hypocreales</taxon>
        <taxon>Clavicipitaceae</taxon>
        <taxon>Claviceps</taxon>
    </lineage>
</organism>
<dbReference type="SUPFAM" id="SSF52833">
    <property type="entry name" value="Thioredoxin-like"/>
    <property type="match status" value="1"/>
</dbReference>
<dbReference type="InterPro" id="IPR051924">
    <property type="entry name" value="GST_Kappa/NadH"/>
</dbReference>